<evidence type="ECO:0000313" key="3">
    <source>
        <dbReference type="Proteomes" id="UP000027002"/>
    </source>
</evidence>
<dbReference type="AlphaFoldDB" id="A0A063C2P7"/>
<protein>
    <submittedName>
        <fullName evidence="1">Uncharacterized protein</fullName>
    </submittedName>
</protein>
<accession>A0A063C2P7</accession>
<proteinExistence type="predicted"/>
<dbReference type="EMBL" id="CP072756">
    <property type="protein sequence ID" value="QUC21247.1"/>
    <property type="molecule type" value="Genomic_DNA"/>
</dbReference>
<gene>
    <name evidence="2" type="ORF">UV8b_05490</name>
    <name evidence="1" type="ORF">UVI_02057350</name>
</gene>
<evidence type="ECO:0000313" key="1">
    <source>
        <dbReference type="EMBL" id="GAO17228.1"/>
    </source>
</evidence>
<dbReference type="RefSeq" id="XP_042998920.1">
    <property type="nucleotide sequence ID" value="XM_043142987.1"/>
</dbReference>
<keyword evidence="3" id="KW-1185">Reference proteome</keyword>
<dbReference type="KEGG" id="uvi:66066267"/>
<evidence type="ECO:0000313" key="4">
    <source>
        <dbReference type="Proteomes" id="UP000054053"/>
    </source>
</evidence>
<dbReference type="OrthoDB" id="3259529at2759"/>
<dbReference type="HOGENOM" id="CLU_079100_0_0_1"/>
<dbReference type="GeneID" id="66066267"/>
<dbReference type="Proteomes" id="UP000054053">
    <property type="component" value="Unassembled WGS sequence"/>
</dbReference>
<reference evidence="1" key="1">
    <citation type="journal article" date="2016" name="Genome Announc.">
        <title>Genome Sequence of Ustilaginoidea virens IPU010, a Rice Pathogenic Fungus Causing False Smut.</title>
        <authorList>
            <person name="Kumagai T."/>
            <person name="Ishii T."/>
            <person name="Terai G."/>
            <person name="Umemura M."/>
            <person name="Machida M."/>
            <person name="Asai K."/>
        </authorList>
    </citation>
    <scope>NUCLEOTIDE SEQUENCE [LARGE SCALE GENOMIC DNA]</scope>
    <source>
        <strain evidence="1">IPU010</strain>
    </source>
</reference>
<reference evidence="2" key="3">
    <citation type="submission" date="2020-03" db="EMBL/GenBank/DDBJ databases">
        <title>A mixture of massive structural variations and highly conserved coding sequences in Ustilaginoidea virens genome.</title>
        <authorList>
            <person name="Zhang K."/>
            <person name="Zhao Z."/>
            <person name="Zhang Z."/>
            <person name="Li Y."/>
            <person name="Hsiang T."/>
            <person name="Sun W."/>
        </authorList>
    </citation>
    <scope>NUCLEOTIDE SEQUENCE</scope>
    <source>
        <strain evidence="2">UV-8b</strain>
    </source>
</reference>
<sequence>MDVTPLRVAALVLNHHGIPICTIGELALNYYNVPRVCHDVEICISESTSSAAADVLCCTGLFEMHEMDPDFNNYTEYKRGVPRVRTTAWCQPQSLVIFQASVFGLDPVKDALLPPSFCGKHVYISKEMELLREDIANLHLPKLAPLLKGMARRFLDTRDDPAMMAVEQLVDGMDLDETWAVSQLGDSDPAVLDLILRQVKGKKWRIDYFSENEITCFVSSREEAGKLRLIPGYI</sequence>
<dbReference type="Proteomes" id="UP000027002">
    <property type="component" value="Chromosome 4"/>
</dbReference>
<dbReference type="EMBL" id="BBTG02000052">
    <property type="protein sequence ID" value="GAO17228.1"/>
    <property type="molecule type" value="Genomic_DNA"/>
</dbReference>
<evidence type="ECO:0000313" key="2">
    <source>
        <dbReference type="EMBL" id="QUC21247.1"/>
    </source>
</evidence>
<reference evidence="4" key="2">
    <citation type="journal article" date="2016" name="Genome Announc.">
        <title>Genome sequence of Ustilaginoidea virens IPU010, a rice pathogenic fungus causing false smut.</title>
        <authorList>
            <person name="Kumagai T."/>
            <person name="Ishii T."/>
            <person name="Terai G."/>
            <person name="Umemura M."/>
            <person name="Machida M."/>
            <person name="Asai K."/>
        </authorList>
    </citation>
    <scope>NUCLEOTIDE SEQUENCE [LARGE SCALE GENOMIC DNA]</scope>
    <source>
        <strain evidence="4">IPU010</strain>
    </source>
</reference>
<name>A0A063C2P7_USTVR</name>
<organism evidence="1 4">
    <name type="scientific">Ustilaginoidea virens</name>
    <name type="common">Rice false smut fungus</name>
    <name type="synonym">Villosiclava virens</name>
    <dbReference type="NCBI Taxonomy" id="1159556"/>
    <lineage>
        <taxon>Eukaryota</taxon>
        <taxon>Fungi</taxon>
        <taxon>Dikarya</taxon>
        <taxon>Ascomycota</taxon>
        <taxon>Pezizomycotina</taxon>
        <taxon>Sordariomycetes</taxon>
        <taxon>Hypocreomycetidae</taxon>
        <taxon>Hypocreales</taxon>
        <taxon>Clavicipitaceae</taxon>
        <taxon>Ustilaginoidea</taxon>
    </lineage>
</organism>